<proteinExistence type="predicted"/>
<sequence>MKDSGEPVNFDNLSVDDLRIIYCDEEKTDWQIVELFNVSASKVGRIRRKHGITIKNMVFDELLMGKNEESLNINLNIKNRLLVDENIDMISKAVAHFAFRNGPIEDMHADGQLSESDMKKLNKFVHNRLAYVFQLIVQDRWLELDFLIKSRSYSGTGWDKSEPDDGDNRAILKRMLNRD</sequence>
<dbReference type="EMBL" id="MRTF01000033">
    <property type="protein sequence ID" value="OME82345.1"/>
    <property type="molecule type" value="Genomic_DNA"/>
</dbReference>
<gene>
    <name evidence="1" type="ORF">BK123_34165</name>
</gene>
<reference evidence="1 2" key="1">
    <citation type="submission" date="2016-11" db="EMBL/GenBank/DDBJ databases">
        <title>Paenibacillus species isolates.</title>
        <authorList>
            <person name="Beno S.M."/>
        </authorList>
    </citation>
    <scope>NUCLEOTIDE SEQUENCE [LARGE SCALE GENOMIC DNA]</scope>
    <source>
        <strain evidence="1 2">FSL F4-0100</strain>
    </source>
</reference>
<protein>
    <submittedName>
        <fullName evidence="1">Uncharacterized protein</fullName>
    </submittedName>
</protein>
<comment type="caution">
    <text evidence="1">The sequence shown here is derived from an EMBL/GenBank/DDBJ whole genome shotgun (WGS) entry which is preliminary data.</text>
</comment>
<evidence type="ECO:0000313" key="2">
    <source>
        <dbReference type="Proteomes" id="UP000187074"/>
    </source>
</evidence>
<dbReference type="AlphaFoldDB" id="A0A1R1A9U5"/>
<dbReference type="Proteomes" id="UP000187074">
    <property type="component" value="Unassembled WGS sequence"/>
</dbReference>
<organism evidence="1 2">
    <name type="scientific">Paenibacillus lautus</name>
    <name type="common">Bacillus lautus</name>
    <dbReference type="NCBI Taxonomy" id="1401"/>
    <lineage>
        <taxon>Bacteria</taxon>
        <taxon>Bacillati</taxon>
        <taxon>Bacillota</taxon>
        <taxon>Bacilli</taxon>
        <taxon>Bacillales</taxon>
        <taxon>Paenibacillaceae</taxon>
        <taxon>Paenibacillus</taxon>
    </lineage>
</organism>
<name>A0A1R1A9U5_PAELA</name>
<accession>A0A1R1A9U5</accession>
<evidence type="ECO:0000313" key="1">
    <source>
        <dbReference type="EMBL" id="OME82345.1"/>
    </source>
</evidence>